<dbReference type="GO" id="GO:0000156">
    <property type="term" value="F:phosphorelay response regulator activity"/>
    <property type="evidence" value="ECO:0007669"/>
    <property type="project" value="InterPro"/>
</dbReference>
<dbReference type="PANTHER" id="PTHR37299">
    <property type="entry name" value="TRANSCRIPTIONAL REGULATOR-RELATED"/>
    <property type="match status" value="1"/>
</dbReference>
<name>A0A917EEJ0_9STRE</name>
<protein>
    <submittedName>
        <fullName evidence="2">LytR family transcriptional regulator</fullName>
    </submittedName>
</protein>
<evidence type="ECO:0000313" key="2">
    <source>
        <dbReference type="EMBL" id="GGE28951.1"/>
    </source>
</evidence>
<accession>A0A917EEJ0</accession>
<comment type="caution">
    <text evidence="2">The sequence shown here is derived from an EMBL/GenBank/DDBJ whole genome shotgun (WGS) entry which is preliminary data.</text>
</comment>
<dbReference type="InterPro" id="IPR007492">
    <property type="entry name" value="LytTR_DNA-bd_dom"/>
</dbReference>
<reference evidence="2" key="2">
    <citation type="submission" date="2020-09" db="EMBL/GenBank/DDBJ databases">
        <authorList>
            <person name="Sun Q."/>
            <person name="Zhou Y."/>
        </authorList>
    </citation>
    <scope>NUCLEOTIDE SEQUENCE</scope>
    <source>
        <strain evidence="2">CGMCC 1.15533</strain>
    </source>
</reference>
<dbReference type="Proteomes" id="UP000660801">
    <property type="component" value="Unassembled WGS sequence"/>
</dbReference>
<evidence type="ECO:0000259" key="1">
    <source>
        <dbReference type="PROSITE" id="PS50930"/>
    </source>
</evidence>
<dbReference type="RefSeq" id="WP_068991194.1">
    <property type="nucleotide sequence ID" value="NZ_BMJN01000009.1"/>
</dbReference>
<dbReference type="Gene3D" id="2.40.50.1020">
    <property type="entry name" value="LytTr DNA-binding domain"/>
    <property type="match status" value="1"/>
</dbReference>
<reference evidence="2" key="1">
    <citation type="journal article" date="2014" name="Int. J. Syst. Evol. Microbiol.">
        <title>Complete genome sequence of Corynebacterium casei LMG S-19264T (=DSM 44701T), isolated from a smear-ripened cheese.</title>
        <authorList>
            <consortium name="US DOE Joint Genome Institute (JGI-PGF)"/>
            <person name="Walter F."/>
            <person name="Albersmeier A."/>
            <person name="Kalinowski J."/>
            <person name="Ruckert C."/>
        </authorList>
    </citation>
    <scope>NUCLEOTIDE SEQUENCE</scope>
    <source>
        <strain evidence="2">CGMCC 1.15533</strain>
    </source>
</reference>
<proteinExistence type="predicted"/>
<keyword evidence="3" id="KW-1185">Reference proteome</keyword>
<dbReference type="InterPro" id="IPR046947">
    <property type="entry name" value="LytR-like"/>
</dbReference>
<feature type="domain" description="HTH LytTR-type" evidence="1">
    <location>
        <begin position="14"/>
        <end position="109"/>
    </location>
</feature>
<dbReference type="Pfam" id="PF04397">
    <property type="entry name" value="LytTR"/>
    <property type="match status" value="1"/>
</dbReference>
<dbReference type="PANTHER" id="PTHR37299:SF1">
    <property type="entry name" value="STAGE 0 SPORULATION PROTEIN A HOMOLOG"/>
    <property type="match status" value="1"/>
</dbReference>
<dbReference type="EMBL" id="BMJN01000009">
    <property type="protein sequence ID" value="GGE28951.1"/>
    <property type="molecule type" value="Genomic_DNA"/>
</dbReference>
<dbReference type="OrthoDB" id="9809318at2"/>
<dbReference type="SMART" id="SM00850">
    <property type="entry name" value="LytTR"/>
    <property type="match status" value="1"/>
</dbReference>
<dbReference type="GO" id="GO:0003677">
    <property type="term" value="F:DNA binding"/>
    <property type="evidence" value="ECO:0007669"/>
    <property type="project" value="InterPro"/>
</dbReference>
<gene>
    <name evidence="2" type="primary">blpS</name>
    <name evidence="2" type="ORF">GCM10011510_07770</name>
</gene>
<sequence length="113" mass="13677">MNFMMIKTKQHAMKVRIADVYYIKSHPEKPHYIEIVTKKKTYAILEKLQNIESLYSEYFVRCHRNCLVNISKVTEINLQDKTILIGNEGERQVRFSRRRYQHLVEQWLNKGDF</sequence>
<evidence type="ECO:0000313" key="3">
    <source>
        <dbReference type="Proteomes" id="UP000660801"/>
    </source>
</evidence>
<dbReference type="AlphaFoldDB" id="A0A917EEJ0"/>
<dbReference type="PROSITE" id="PS50930">
    <property type="entry name" value="HTH_LYTTR"/>
    <property type="match status" value="1"/>
</dbReference>
<organism evidence="2 3">
    <name type="scientific">Streptococcus himalayensis</name>
    <dbReference type="NCBI Taxonomy" id="1888195"/>
    <lineage>
        <taxon>Bacteria</taxon>
        <taxon>Bacillati</taxon>
        <taxon>Bacillota</taxon>
        <taxon>Bacilli</taxon>
        <taxon>Lactobacillales</taxon>
        <taxon>Streptococcaceae</taxon>
        <taxon>Streptococcus</taxon>
    </lineage>
</organism>